<sequence length="247" mass="28774">MEDKYPERKLSEEERFKSDYFSYFEQPENATRYTPTVYFIEEAFKERPYSLLDLGCGNGALLKYLPSRCNYVGLDHSEYAIKYCLELYPNRTFVCQDLSVFIEKLAAQNKKFDAVVLSGMIFHTVDKESQHHKNEQEIIQFCLDNIIRDKGYLVIIIGFNYGDHPAHSLFVRAKWLHDLAEKILKTTKAKIVYENMSLQLGLEERIIQQKVMPDWFVPDSTTDYSSEFAGTYMASWTFIASPLSGKN</sequence>
<dbReference type="KEGG" id="mic:Mic7113_3771"/>
<protein>
    <submittedName>
        <fullName evidence="2">Methyltransferase family protein</fullName>
    </submittedName>
</protein>
<dbReference type="RefSeq" id="WP_015183630.1">
    <property type="nucleotide sequence ID" value="NC_019738.1"/>
</dbReference>
<accession>K9WI79</accession>
<dbReference type="AlphaFoldDB" id="K9WI79"/>
<dbReference type="OrthoDB" id="448116at2"/>
<dbReference type="SUPFAM" id="SSF53335">
    <property type="entry name" value="S-adenosyl-L-methionine-dependent methyltransferases"/>
    <property type="match status" value="1"/>
</dbReference>
<evidence type="ECO:0000313" key="3">
    <source>
        <dbReference type="Proteomes" id="UP000010471"/>
    </source>
</evidence>
<evidence type="ECO:0000313" key="2">
    <source>
        <dbReference type="EMBL" id="AFZ19489.1"/>
    </source>
</evidence>
<dbReference type="GO" id="GO:0008168">
    <property type="term" value="F:methyltransferase activity"/>
    <property type="evidence" value="ECO:0007669"/>
    <property type="project" value="UniProtKB-KW"/>
</dbReference>
<keyword evidence="3" id="KW-1185">Reference proteome</keyword>
<keyword evidence="2" id="KW-0489">Methyltransferase</keyword>
<dbReference type="EMBL" id="CP003630">
    <property type="protein sequence ID" value="AFZ19489.1"/>
    <property type="molecule type" value="Genomic_DNA"/>
</dbReference>
<name>K9WI79_9CYAN</name>
<dbReference type="Gene3D" id="3.40.50.150">
    <property type="entry name" value="Vaccinia Virus protein VP39"/>
    <property type="match status" value="1"/>
</dbReference>
<gene>
    <name evidence="2" type="ORF">Mic7113_3771</name>
</gene>
<dbReference type="GO" id="GO:0032259">
    <property type="term" value="P:methylation"/>
    <property type="evidence" value="ECO:0007669"/>
    <property type="project" value="UniProtKB-KW"/>
</dbReference>
<dbReference type="eggNOG" id="COG0500">
    <property type="taxonomic scope" value="Bacteria"/>
</dbReference>
<organism evidence="2 3">
    <name type="scientific">Allocoleopsis franciscana PCC 7113</name>
    <dbReference type="NCBI Taxonomy" id="1173027"/>
    <lineage>
        <taxon>Bacteria</taxon>
        <taxon>Bacillati</taxon>
        <taxon>Cyanobacteriota</taxon>
        <taxon>Cyanophyceae</taxon>
        <taxon>Coleofasciculales</taxon>
        <taxon>Coleofasciculaceae</taxon>
        <taxon>Allocoleopsis</taxon>
        <taxon>Allocoleopsis franciscana</taxon>
    </lineage>
</organism>
<dbReference type="InterPro" id="IPR041698">
    <property type="entry name" value="Methyltransf_25"/>
</dbReference>
<dbReference type="InterPro" id="IPR029063">
    <property type="entry name" value="SAM-dependent_MTases_sf"/>
</dbReference>
<feature type="domain" description="Methyltransferase" evidence="1">
    <location>
        <begin position="52"/>
        <end position="129"/>
    </location>
</feature>
<evidence type="ECO:0000259" key="1">
    <source>
        <dbReference type="Pfam" id="PF13649"/>
    </source>
</evidence>
<dbReference type="Pfam" id="PF13649">
    <property type="entry name" value="Methyltransf_25"/>
    <property type="match status" value="1"/>
</dbReference>
<dbReference type="CDD" id="cd02440">
    <property type="entry name" value="AdoMet_MTases"/>
    <property type="match status" value="1"/>
</dbReference>
<dbReference type="STRING" id="1173027.Mic7113_3771"/>
<keyword evidence="2" id="KW-0808">Transferase</keyword>
<dbReference type="Proteomes" id="UP000010471">
    <property type="component" value="Chromosome"/>
</dbReference>
<dbReference type="HOGENOM" id="CLU_1118612_0_0_3"/>
<proteinExistence type="predicted"/>
<reference evidence="2 3" key="1">
    <citation type="submission" date="2012-06" db="EMBL/GenBank/DDBJ databases">
        <title>Finished chromosome of genome of Microcoleus sp. PCC 7113.</title>
        <authorList>
            <consortium name="US DOE Joint Genome Institute"/>
            <person name="Gugger M."/>
            <person name="Coursin T."/>
            <person name="Rippka R."/>
            <person name="Tandeau De Marsac N."/>
            <person name="Huntemann M."/>
            <person name="Wei C.-L."/>
            <person name="Han J."/>
            <person name="Detter J.C."/>
            <person name="Han C."/>
            <person name="Tapia R."/>
            <person name="Chen A."/>
            <person name="Kyrpides N."/>
            <person name="Mavromatis K."/>
            <person name="Markowitz V."/>
            <person name="Szeto E."/>
            <person name="Ivanova N."/>
            <person name="Pagani I."/>
            <person name="Pati A."/>
            <person name="Goodwin L."/>
            <person name="Nordberg H.P."/>
            <person name="Cantor M.N."/>
            <person name="Hua S.X."/>
            <person name="Woyke T."/>
            <person name="Kerfeld C.A."/>
        </authorList>
    </citation>
    <scope>NUCLEOTIDE SEQUENCE [LARGE SCALE GENOMIC DNA]</scope>
    <source>
        <strain evidence="2 3">PCC 7113</strain>
    </source>
</reference>